<dbReference type="Gene3D" id="1.20.1080.10">
    <property type="entry name" value="Glycerol uptake facilitator protein"/>
    <property type="match status" value="1"/>
</dbReference>
<evidence type="ECO:0008006" key="11">
    <source>
        <dbReference type="Google" id="ProtNLM"/>
    </source>
</evidence>
<keyword evidence="10" id="KW-1185">Reference proteome</keyword>
<evidence type="ECO:0000256" key="2">
    <source>
        <dbReference type="ARBA" id="ARBA00006175"/>
    </source>
</evidence>
<dbReference type="InterPro" id="IPR050363">
    <property type="entry name" value="MIP/Aquaporin"/>
</dbReference>
<dbReference type="InterPro" id="IPR000425">
    <property type="entry name" value="MIP"/>
</dbReference>
<organism evidence="9 10">
    <name type="scientific">Cylicostephanus goldi</name>
    <name type="common">Nematode worm</name>
    <dbReference type="NCBI Taxonomy" id="71465"/>
    <lineage>
        <taxon>Eukaryota</taxon>
        <taxon>Metazoa</taxon>
        <taxon>Ecdysozoa</taxon>
        <taxon>Nematoda</taxon>
        <taxon>Chromadorea</taxon>
        <taxon>Rhabditida</taxon>
        <taxon>Rhabditina</taxon>
        <taxon>Rhabditomorpha</taxon>
        <taxon>Strongyloidea</taxon>
        <taxon>Strongylidae</taxon>
        <taxon>Cylicostephanus</taxon>
    </lineage>
</organism>
<protein>
    <recommendedName>
        <fullName evidence="11">Aquaporin</fullName>
    </recommendedName>
</protein>
<dbReference type="PANTHER" id="PTHR43829">
    <property type="entry name" value="AQUAPORIN OR AQUAGLYCEROPORIN RELATED"/>
    <property type="match status" value="1"/>
</dbReference>
<proteinExistence type="inferred from homology"/>
<accession>A0A3P6RNJ0</accession>
<evidence type="ECO:0000313" key="9">
    <source>
        <dbReference type="EMBL" id="VDK56310.1"/>
    </source>
</evidence>
<evidence type="ECO:0000256" key="6">
    <source>
        <dbReference type="ARBA" id="ARBA00023136"/>
    </source>
</evidence>
<keyword evidence="4 8" id="KW-0812">Transmembrane</keyword>
<sequence length="120" mass="12798">MLNIFAGGHINPAVSLMFMTFRQLSPARFILYTLAQTAGAFVGAAVSYALYHEAINQFDGGIRAVVGPKSTAGIFASYPANHLGLFGGLLDQVSWGIALLTQCCRSATVSLPCIYRNPMP</sequence>
<evidence type="ECO:0000256" key="8">
    <source>
        <dbReference type="SAM" id="Phobius"/>
    </source>
</evidence>
<dbReference type="AlphaFoldDB" id="A0A3P6RNJ0"/>
<dbReference type="OrthoDB" id="3222at2759"/>
<evidence type="ECO:0000256" key="4">
    <source>
        <dbReference type="ARBA" id="ARBA00022692"/>
    </source>
</evidence>
<dbReference type="GO" id="GO:0015254">
    <property type="term" value="F:glycerol channel activity"/>
    <property type="evidence" value="ECO:0007669"/>
    <property type="project" value="TreeGrafter"/>
</dbReference>
<dbReference type="GO" id="GO:0015250">
    <property type="term" value="F:water channel activity"/>
    <property type="evidence" value="ECO:0007669"/>
    <property type="project" value="TreeGrafter"/>
</dbReference>
<evidence type="ECO:0000256" key="7">
    <source>
        <dbReference type="ARBA" id="ARBA00045280"/>
    </source>
</evidence>
<name>A0A3P6RNJ0_CYLGO</name>
<dbReference type="Proteomes" id="UP000271889">
    <property type="component" value="Unassembled WGS sequence"/>
</dbReference>
<gene>
    <name evidence="9" type="ORF">CGOC_LOCUS3601</name>
</gene>
<dbReference type="GO" id="GO:0016323">
    <property type="term" value="C:basolateral plasma membrane"/>
    <property type="evidence" value="ECO:0007669"/>
    <property type="project" value="TreeGrafter"/>
</dbReference>
<keyword evidence="6 8" id="KW-0472">Membrane</keyword>
<dbReference type="EMBL" id="UYRV01009184">
    <property type="protein sequence ID" value="VDK56310.1"/>
    <property type="molecule type" value="Genomic_DNA"/>
</dbReference>
<keyword evidence="5 8" id="KW-1133">Transmembrane helix</keyword>
<dbReference type="InterPro" id="IPR023271">
    <property type="entry name" value="Aquaporin-like"/>
</dbReference>
<evidence type="ECO:0000256" key="3">
    <source>
        <dbReference type="ARBA" id="ARBA00022448"/>
    </source>
</evidence>
<dbReference type="SUPFAM" id="SSF81338">
    <property type="entry name" value="Aquaporin-like"/>
    <property type="match status" value="1"/>
</dbReference>
<evidence type="ECO:0000256" key="5">
    <source>
        <dbReference type="ARBA" id="ARBA00022989"/>
    </source>
</evidence>
<comment type="subcellular location">
    <subcellularLocation>
        <location evidence="1">Membrane</location>
        <topology evidence="1">Multi-pass membrane protein</topology>
    </subcellularLocation>
</comment>
<dbReference type="Pfam" id="PF00230">
    <property type="entry name" value="MIP"/>
    <property type="match status" value="1"/>
</dbReference>
<comment type="similarity">
    <text evidence="2">Belongs to the MIP/aquaporin (TC 1.A.8) family.</text>
</comment>
<dbReference type="PANTHER" id="PTHR43829:SF9">
    <property type="entry name" value="AQUAPORIN-9"/>
    <property type="match status" value="1"/>
</dbReference>
<evidence type="ECO:0000256" key="1">
    <source>
        <dbReference type="ARBA" id="ARBA00004141"/>
    </source>
</evidence>
<evidence type="ECO:0000313" key="10">
    <source>
        <dbReference type="Proteomes" id="UP000271889"/>
    </source>
</evidence>
<feature type="transmembrane region" description="Helical" evidence="8">
    <location>
        <begin position="29"/>
        <end position="51"/>
    </location>
</feature>
<keyword evidence="3" id="KW-0813">Transport</keyword>
<comment type="function">
    <text evidence="7">Aquaglyceroporin that may modulate the water content and osmolytes during anhydrobiosis.</text>
</comment>
<reference evidence="9 10" key="1">
    <citation type="submission" date="2018-11" db="EMBL/GenBank/DDBJ databases">
        <authorList>
            <consortium name="Pathogen Informatics"/>
        </authorList>
    </citation>
    <scope>NUCLEOTIDE SEQUENCE [LARGE SCALE GENOMIC DNA]</scope>
</reference>